<feature type="compositionally biased region" description="Basic residues" evidence="2">
    <location>
        <begin position="537"/>
        <end position="547"/>
    </location>
</feature>
<dbReference type="EMBL" id="MU005983">
    <property type="protein sequence ID" value="KAF2860300.1"/>
    <property type="molecule type" value="Genomic_DNA"/>
</dbReference>
<dbReference type="Gene3D" id="2.130.10.10">
    <property type="entry name" value="YVTN repeat-like/Quinoprotein amine dehydrogenase"/>
    <property type="match status" value="2"/>
</dbReference>
<keyword evidence="1" id="KW-0853">WD repeat</keyword>
<protein>
    <submittedName>
        <fullName evidence="5">Putative U3 snoRNP protein</fullName>
    </submittedName>
</protein>
<feature type="region of interest" description="Disordered" evidence="2">
    <location>
        <begin position="534"/>
        <end position="558"/>
    </location>
</feature>
<dbReference type="AlphaFoldDB" id="A0A6A7BYK5"/>
<proteinExistence type="predicted"/>
<dbReference type="InterPro" id="IPR011047">
    <property type="entry name" value="Quinoprotein_ADH-like_sf"/>
</dbReference>
<dbReference type="SUPFAM" id="SSF50998">
    <property type="entry name" value="Quinoprotein alcohol dehydrogenase-like"/>
    <property type="match status" value="1"/>
</dbReference>
<organism evidence="5 6">
    <name type="scientific">Piedraia hortae CBS 480.64</name>
    <dbReference type="NCBI Taxonomy" id="1314780"/>
    <lineage>
        <taxon>Eukaryota</taxon>
        <taxon>Fungi</taxon>
        <taxon>Dikarya</taxon>
        <taxon>Ascomycota</taxon>
        <taxon>Pezizomycotina</taxon>
        <taxon>Dothideomycetes</taxon>
        <taxon>Dothideomycetidae</taxon>
        <taxon>Capnodiales</taxon>
        <taxon>Piedraiaceae</taxon>
        <taxon>Piedraia</taxon>
    </lineage>
</organism>
<dbReference type="Pfam" id="PF25168">
    <property type="entry name" value="Beta-prop_WDR36-Utp21_2nd"/>
    <property type="match status" value="1"/>
</dbReference>
<dbReference type="Pfam" id="PF04192">
    <property type="entry name" value="Utp21"/>
    <property type="match status" value="1"/>
</dbReference>
<accession>A0A6A7BYK5</accession>
<dbReference type="GO" id="GO:0034388">
    <property type="term" value="C:Pwp2p-containing subcomplex of 90S preribosome"/>
    <property type="evidence" value="ECO:0007669"/>
    <property type="project" value="TreeGrafter"/>
</dbReference>
<dbReference type="Pfam" id="PF25171">
    <property type="entry name" value="Beta-prop_WDR36-Utp21_1st"/>
    <property type="match status" value="1"/>
</dbReference>
<evidence type="ECO:0000259" key="3">
    <source>
        <dbReference type="Pfam" id="PF04192"/>
    </source>
</evidence>
<dbReference type="PANTHER" id="PTHR22840">
    <property type="entry name" value="WD REPEAT-CONTAINING PROTEIN 36"/>
    <property type="match status" value="1"/>
</dbReference>
<evidence type="ECO:0000313" key="5">
    <source>
        <dbReference type="EMBL" id="KAF2860300.1"/>
    </source>
</evidence>
<dbReference type="GO" id="GO:0006364">
    <property type="term" value="P:rRNA processing"/>
    <property type="evidence" value="ECO:0007669"/>
    <property type="project" value="InterPro"/>
</dbReference>
<gene>
    <name evidence="5" type="ORF">K470DRAFT_217384</name>
</gene>
<evidence type="ECO:0000256" key="2">
    <source>
        <dbReference type="SAM" id="MobiDB-lite"/>
    </source>
</evidence>
<feature type="repeat" description="WD" evidence="1">
    <location>
        <begin position="180"/>
        <end position="202"/>
    </location>
</feature>
<evidence type="ECO:0000256" key="1">
    <source>
        <dbReference type="PROSITE-ProRule" id="PRU00221"/>
    </source>
</evidence>
<dbReference type="GO" id="GO:0032040">
    <property type="term" value="C:small-subunit processome"/>
    <property type="evidence" value="ECO:0007669"/>
    <property type="project" value="InterPro"/>
</dbReference>
<keyword evidence="6" id="KW-1185">Reference proteome</keyword>
<dbReference type="InterPro" id="IPR015943">
    <property type="entry name" value="WD40/YVTN_repeat-like_dom_sf"/>
</dbReference>
<evidence type="ECO:0000313" key="6">
    <source>
        <dbReference type="Proteomes" id="UP000799421"/>
    </source>
</evidence>
<dbReference type="OrthoDB" id="10250769at2759"/>
<dbReference type="PROSITE" id="PS50082">
    <property type="entry name" value="WD_REPEATS_2"/>
    <property type="match status" value="2"/>
</dbReference>
<dbReference type="PANTHER" id="PTHR22840:SF12">
    <property type="entry name" value="WD REPEAT-CONTAINING PROTEIN 36"/>
    <property type="match status" value="1"/>
</dbReference>
<dbReference type="SMART" id="SM00320">
    <property type="entry name" value="WD40"/>
    <property type="match status" value="9"/>
</dbReference>
<reference evidence="5" key="1">
    <citation type="journal article" date="2020" name="Stud. Mycol.">
        <title>101 Dothideomycetes genomes: a test case for predicting lifestyles and emergence of pathogens.</title>
        <authorList>
            <person name="Haridas S."/>
            <person name="Albert R."/>
            <person name="Binder M."/>
            <person name="Bloem J."/>
            <person name="Labutti K."/>
            <person name="Salamov A."/>
            <person name="Andreopoulos B."/>
            <person name="Baker S."/>
            <person name="Barry K."/>
            <person name="Bills G."/>
            <person name="Bluhm B."/>
            <person name="Cannon C."/>
            <person name="Castanera R."/>
            <person name="Culley D."/>
            <person name="Daum C."/>
            <person name="Ezra D."/>
            <person name="Gonzalez J."/>
            <person name="Henrissat B."/>
            <person name="Kuo A."/>
            <person name="Liang C."/>
            <person name="Lipzen A."/>
            <person name="Lutzoni F."/>
            <person name="Magnuson J."/>
            <person name="Mondo S."/>
            <person name="Nolan M."/>
            <person name="Ohm R."/>
            <person name="Pangilinan J."/>
            <person name="Park H.-J."/>
            <person name="Ramirez L."/>
            <person name="Alfaro M."/>
            <person name="Sun H."/>
            <person name="Tritt A."/>
            <person name="Yoshinaga Y."/>
            <person name="Zwiers L.-H."/>
            <person name="Turgeon B."/>
            <person name="Goodwin S."/>
            <person name="Spatafora J."/>
            <person name="Crous P."/>
            <person name="Grigoriev I."/>
        </authorList>
    </citation>
    <scope>NUCLEOTIDE SEQUENCE</scope>
    <source>
        <strain evidence="5">CBS 480.64</strain>
    </source>
</reference>
<dbReference type="InterPro" id="IPR059157">
    <property type="entry name" value="WDR36-Utp21_N"/>
</dbReference>
<evidence type="ECO:0000259" key="4">
    <source>
        <dbReference type="Pfam" id="PF25171"/>
    </source>
</evidence>
<dbReference type="InterPro" id="IPR001680">
    <property type="entry name" value="WD40_rpt"/>
</dbReference>
<feature type="domain" description="WDR36/Utp21 N-terminal" evidence="4">
    <location>
        <begin position="52"/>
        <end position="339"/>
    </location>
</feature>
<dbReference type="Proteomes" id="UP000799421">
    <property type="component" value="Unassembled WGS sequence"/>
</dbReference>
<name>A0A6A7BYK5_9PEZI</name>
<feature type="repeat" description="WD" evidence="1">
    <location>
        <begin position="555"/>
        <end position="596"/>
    </location>
</feature>
<dbReference type="InterPro" id="IPR007319">
    <property type="entry name" value="WDR36/Utp21_C"/>
</dbReference>
<feature type="domain" description="WDR36/Utp21 C-terminal" evidence="3">
    <location>
        <begin position="784"/>
        <end position="988"/>
    </location>
</feature>
<sequence length="992" mass="107315">MSHGSKRQKLTNGESKVTGGSRFFAPYRIVGLVSPTSVPFTSVPLGKETFQITTSIGRSLQTYDLRRGLNLVFISRPQTPGPISATQAWRDKVLGAWSSGDEHGVWVFKRGKKEAELELPDGWHEDIQAICCFGAWIVGVGERSLLVWKASFKLHAALRGVSPIPFTKCIISLPTFLNKILVGRNDGSVEIWNVSSGRLIYTIMPPSADYGAVTALENVPVLAVVAVAYQSGPILIHNVRSDETLIELSVAKDVPVSSISFRSDGLGAGSNGQEAGVMATASSDSGDITLWDLNDGGRKSGVLRSAHGSPGVSNIEFLSGQPLLVSSGMDNSLRTWIFDNSPFSPIPRLLHQRAGHGATITNLEFLPSASDGSDDVGKWLMSASLDRSLWAWSLRRDGQSTEISQGAIQSKAKKKGLLSGNVSENLKCPPIVSIACSLNRDGGMGSLPGKHPIWSNPKSKNAETAAMTGWESIITAHLNDNKARTWFWGRKKAGRWAFTTSDGSPVSSVAITSCGTFAIVGSFKGSIDTYNLQSGQHRQRFPPKRLKKGDPLPNDEGDNSPIVGLAVSSGNQTLISASANGTLKFWSFITGQLQHTLTLPPIAHLHFHKISNLCALACRDTSIRVVDVSTHRLIRELHPSRPVIPTLLNKPINSVKFSSTGRWVAATISTAILIWDLPTGNLVDCLPLKGGCTSLAFSPTDEYLAAATQSSVGIEIWSNKSLFSTVASRSITAGELDVLLSSDPQSVRGEAALISATDEAEHGLDLQGDGISLPEPSLPEPPKGLLRLSNVPASQWRNLLYIDLIRRRNRPIAPPEKPKSAPFFLPSLAVKGEEREGREGKEEIPTEEALAKEESRVIKLGREDGFKKLLHEYHQSGPEVEGAVKEDSLPAKIIAHLKRSTPSAAEVSIRLLDGEGEILPFLRALSWGLQERDEFEVVQVWMAVFLRVHGDFVTSSGRARELLGEWRDNVDGEVAGKVRFCRGVVGFIGGWG</sequence>